<name>A0A498DHS8_9BACI</name>
<keyword evidence="2" id="KW-1185">Reference proteome</keyword>
<dbReference type="AlphaFoldDB" id="A0A498DHS8"/>
<dbReference type="RefSeq" id="WP_121522644.1">
    <property type="nucleotide sequence ID" value="NZ_RCHR01000003.1"/>
</dbReference>
<evidence type="ECO:0000313" key="1">
    <source>
        <dbReference type="EMBL" id="RLL45055.1"/>
    </source>
</evidence>
<organism evidence="1 2">
    <name type="scientific">Oceanobacillus piezotolerans</name>
    <dbReference type="NCBI Taxonomy" id="2448030"/>
    <lineage>
        <taxon>Bacteria</taxon>
        <taxon>Bacillati</taxon>
        <taxon>Bacillota</taxon>
        <taxon>Bacilli</taxon>
        <taxon>Bacillales</taxon>
        <taxon>Bacillaceae</taxon>
        <taxon>Oceanobacillus</taxon>
    </lineage>
</organism>
<sequence>MKKENQMYDLCKQHVHSYVLAETVDGSTFDGIVTGLDDEYVYFAVPVEAGQQHHETSMSASPDYQRFYGYPGYGSGFPGYGFGRPPRRFNRLVLPLAGLVALSTLAWY</sequence>
<dbReference type="EMBL" id="RCHR01000003">
    <property type="protein sequence ID" value="RLL45055.1"/>
    <property type="molecule type" value="Genomic_DNA"/>
</dbReference>
<evidence type="ECO:0008006" key="3">
    <source>
        <dbReference type="Google" id="ProtNLM"/>
    </source>
</evidence>
<accession>A0A498DHS8</accession>
<reference evidence="1 2" key="1">
    <citation type="submission" date="2018-10" db="EMBL/GenBank/DDBJ databases">
        <title>Oceanobacillus sp. YLB-02 draft genome.</title>
        <authorList>
            <person name="Yu L."/>
        </authorList>
    </citation>
    <scope>NUCLEOTIDE SEQUENCE [LARGE SCALE GENOMIC DNA]</scope>
    <source>
        <strain evidence="1 2">YLB-02</strain>
    </source>
</reference>
<gene>
    <name evidence="1" type="ORF">D8M04_09285</name>
</gene>
<dbReference type="OrthoDB" id="2943863at2"/>
<dbReference type="Proteomes" id="UP000270219">
    <property type="component" value="Unassembled WGS sequence"/>
</dbReference>
<proteinExistence type="predicted"/>
<evidence type="ECO:0000313" key="2">
    <source>
        <dbReference type="Proteomes" id="UP000270219"/>
    </source>
</evidence>
<protein>
    <recommendedName>
        <fullName evidence="3">Phosphatidylinositol kinase</fullName>
    </recommendedName>
</protein>
<comment type="caution">
    <text evidence="1">The sequence shown here is derived from an EMBL/GenBank/DDBJ whole genome shotgun (WGS) entry which is preliminary data.</text>
</comment>